<feature type="transmembrane region" description="Helical" evidence="6">
    <location>
        <begin position="140"/>
        <end position="161"/>
    </location>
</feature>
<dbReference type="PANTHER" id="PTHR23508">
    <property type="entry name" value="CARBOXYLIC ACID TRANSPORTER PROTEIN HOMOLOG"/>
    <property type="match status" value="1"/>
</dbReference>
<proteinExistence type="predicted"/>
<dbReference type="STRING" id="1423796.FC24_GL000593"/>
<dbReference type="SUPFAM" id="SSF103473">
    <property type="entry name" value="MFS general substrate transporter"/>
    <property type="match status" value="1"/>
</dbReference>
<dbReference type="PATRIC" id="fig|1423796.3.peg.611"/>
<keyword evidence="5 6" id="KW-0472">Membrane</keyword>
<dbReference type="Pfam" id="PF07690">
    <property type="entry name" value="MFS_1"/>
    <property type="match status" value="1"/>
</dbReference>
<dbReference type="PROSITE" id="PS50850">
    <property type="entry name" value="MFS"/>
    <property type="match status" value="1"/>
</dbReference>
<evidence type="ECO:0000256" key="5">
    <source>
        <dbReference type="ARBA" id="ARBA00023136"/>
    </source>
</evidence>
<evidence type="ECO:0000256" key="4">
    <source>
        <dbReference type="ARBA" id="ARBA00022989"/>
    </source>
</evidence>
<feature type="transmembrane region" description="Helical" evidence="6">
    <location>
        <begin position="80"/>
        <end position="99"/>
    </location>
</feature>
<evidence type="ECO:0000256" key="2">
    <source>
        <dbReference type="ARBA" id="ARBA00022448"/>
    </source>
</evidence>
<comment type="subcellular location">
    <subcellularLocation>
        <location evidence="1">Cell membrane</location>
        <topology evidence="1">Multi-pass membrane protein</topology>
    </subcellularLocation>
</comment>
<accession>A0A0R2D511</accession>
<keyword evidence="3 6" id="KW-0812">Transmembrane</keyword>
<reference evidence="8 9" key="1">
    <citation type="journal article" date="2015" name="Genome Announc.">
        <title>Expanding the biotechnology potential of lactobacilli through comparative genomics of 213 strains and associated genera.</title>
        <authorList>
            <person name="Sun Z."/>
            <person name="Harris H.M."/>
            <person name="McCann A."/>
            <person name="Guo C."/>
            <person name="Argimon S."/>
            <person name="Zhang W."/>
            <person name="Yang X."/>
            <person name="Jeffery I.B."/>
            <person name="Cooney J.C."/>
            <person name="Kagawa T.F."/>
            <person name="Liu W."/>
            <person name="Song Y."/>
            <person name="Salvetti E."/>
            <person name="Wrobel A."/>
            <person name="Rasinkangas P."/>
            <person name="Parkhill J."/>
            <person name="Rea M.C."/>
            <person name="O'Sullivan O."/>
            <person name="Ritari J."/>
            <person name="Douillard F.P."/>
            <person name="Paul Ross R."/>
            <person name="Yang R."/>
            <person name="Briner A.E."/>
            <person name="Felis G.E."/>
            <person name="de Vos W.M."/>
            <person name="Barrangou R."/>
            <person name="Klaenhammer T.R."/>
            <person name="Caufield P.W."/>
            <person name="Cui Y."/>
            <person name="Zhang H."/>
            <person name="O'Toole P.W."/>
        </authorList>
    </citation>
    <scope>NUCLEOTIDE SEQUENCE [LARGE SCALE GENOMIC DNA]</scope>
    <source>
        <strain evidence="8 9">DSM 20253</strain>
    </source>
</reference>
<organism evidence="8 9">
    <name type="scientific">Loigolactobacillus rennini DSM 20253</name>
    <dbReference type="NCBI Taxonomy" id="1423796"/>
    <lineage>
        <taxon>Bacteria</taxon>
        <taxon>Bacillati</taxon>
        <taxon>Bacillota</taxon>
        <taxon>Bacilli</taxon>
        <taxon>Lactobacillales</taxon>
        <taxon>Lactobacillaceae</taxon>
        <taxon>Loigolactobacillus</taxon>
    </lineage>
</organism>
<gene>
    <name evidence="8" type="ORF">FC24_GL000593</name>
</gene>
<evidence type="ECO:0000259" key="7">
    <source>
        <dbReference type="PROSITE" id="PS50850"/>
    </source>
</evidence>
<dbReference type="InterPro" id="IPR011701">
    <property type="entry name" value="MFS"/>
</dbReference>
<feature type="transmembrane region" description="Helical" evidence="6">
    <location>
        <begin position="267"/>
        <end position="290"/>
    </location>
</feature>
<dbReference type="AlphaFoldDB" id="A0A0R2D511"/>
<keyword evidence="8" id="KW-0762">Sugar transport</keyword>
<feature type="transmembrane region" description="Helical" evidence="6">
    <location>
        <begin position="44"/>
        <end position="68"/>
    </location>
</feature>
<dbReference type="OrthoDB" id="3252866at2"/>
<dbReference type="EMBL" id="AYYI01000021">
    <property type="protein sequence ID" value="KRM98960.1"/>
    <property type="molecule type" value="Genomic_DNA"/>
</dbReference>
<feature type="transmembrane region" description="Helical" evidence="6">
    <location>
        <begin position="361"/>
        <end position="384"/>
    </location>
</feature>
<sequence length="435" mass="47392">MNNKVAPKMTRGQVLLVIVAGIASYLDASILVSCGVALPLWTKYFAFSPLISGSINTALTLAVAIGAISGGALSDKFGRVTVFNLDILVVAVGTALIAFTENIALLFIGLALAGWGSGADLPTSLAVISERMDKENYGKAIASTQLYWTAGIILSQFIGFLTASMPNIVPVKYLFGIIAALAFINWGIRIFSKSFKKIENGLADEVQTAEGTEEIAEAKPKLGELLKQKAVVVPLVLLTLFYLFWNLPANSFGMFLNYFLVIVDKQAAATATIVAMIGNILGFVATLIFMRMADTKYRYHIMFTGLAMAIVAMFIAGLSAAYWFIFSVCYVVYMFGYIWIGEPIYKVWTQSFYPVNARASMTGFSLGIVRALTAAFALITPTLMAISPALFLWVLFGCVIIYGIFSIVIVRMIPKYHIHDNALEQLRAAKIRKNS</sequence>
<dbReference type="PANTHER" id="PTHR23508:SF10">
    <property type="entry name" value="CARBOXYLIC ACID TRANSPORTER PROTEIN HOMOLOG"/>
    <property type="match status" value="1"/>
</dbReference>
<feature type="transmembrane region" description="Helical" evidence="6">
    <location>
        <begin position="173"/>
        <end position="191"/>
    </location>
</feature>
<keyword evidence="4 6" id="KW-1133">Transmembrane helix</keyword>
<evidence type="ECO:0000313" key="8">
    <source>
        <dbReference type="EMBL" id="KRM98960.1"/>
    </source>
</evidence>
<evidence type="ECO:0000256" key="3">
    <source>
        <dbReference type="ARBA" id="ARBA00022692"/>
    </source>
</evidence>
<feature type="transmembrane region" description="Helical" evidence="6">
    <location>
        <begin position="12"/>
        <end position="38"/>
    </location>
</feature>
<dbReference type="Gene3D" id="1.20.1250.20">
    <property type="entry name" value="MFS general substrate transporter like domains"/>
    <property type="match status" value="1"/>
</dbReference>
<dbReference type="RefSeq" id="WP_057873416.1">
    <property type="nucleotide sequence ID" value="NZ_AYYI01000021.1"/>
</dbReference>
<feature type="transmembrane region" description="Helical" evidence="6">
    <location>
        <begin position="297"/>
        <end position="315"/>
    </location>
</feature>
<feature type="transmembrane region" description="Helical" evidence="6">
    <location>
        <begin position="105"/>
        <end position="128"/>
    </location>
</feature>
<keyword evidence="9" id="KW-1185">Reference proteome</keyword>
<name>A0A0R2D511_9LACO</name>
<dbReference type="GO" id="GO:0005886">
    <property type="term" value="C:plasma membrane"/>
    <property type="evidence" value="ECO:0007669"/>
    <property type="project" value="UniProtKB-SubCell"/>
</dbReference>
<keyword evidence="2" id="KW-0813">Transport</keyword>
<feature type="domain" description="Major facilitator superfamily (MFS) profile" evidence="7">
    <location>
        <begin position="13"/>
        <end position="415"/>
    </location>
</feature>
<evidence type="ECO:0000313" key="9">
    <source>
        <dbReference type="Proteomes" id="UP000051638"/>
    </source>
</evidence>
<dbReference type="InterPro" id="IPR020846">
    <property type="entry name" value="MFS_dom"/>
</dbReference>
<protein>
    <submittedName>
        <fullName evidence="8">Sugar transport protein</fullName>
    </submittedName>
</protein>
<dbReference type="Proteomes" id="UP000051638">
    <property type="component" value="Unassembled WGS sequence"/>
</dbReference>
<dbReference type="InterPro" id="IPR036259">
    <property type="entry name" value="MFS_trans_sf"/>
</dbReference>
<comment type="caution">
    <text evidence="8">The sequence shown here is derived from an EMBL/GenBank/DDBJ whole genome shotgun (WGS) entry which is preliminary data.</text>
</comment>
<evidence type="ECO:0000256" key="1">
    <source>
        <dbReference type="ARBA" id="ARBA00004651"/>
    </source>
</evidence>
<feature type="transmembrane region" description="Helical" evidence="6">
    <location>
        <begin position="230"/>
        <end position="247"/>
    </location>
</feature>
<evidence type="ECO:0000256" key="6">
    <source>
        <dbReference type="SAM" id="Phobius"/>
    </source>
</evidence>
<feature type="transmembrane region" description="Helical" evidence="6">
    <location>
        <begin position="321"/>
        <end position="340"/>
    </location>
</feature>
<dbReference type="GO" id="GO:0046943">
    <property type="term" value="F:carboxylic acid transmembrane transporter activity"/>
    <property type="evidence" value="ECO:0007669"/>
    <property type="project" value="TreeGrafter"/>
</dbReference>
<feature type="transmembrane region" description="Helical" evidence="6">
    <location>
        <begin position="390"/>
        <end position="410"/>
    </location>
</feature>